<accession>A0ABV7G8D4</accession>
<name>A0ABV7G8D4_9GAMM</name>
<feature type="region of interest" description="Disordered" evidence="1">
    <location>
        <begin position="34"/>
        <end position="53"/>
    </location>
</feature>
<evidence type="ECO:0000313" key="3">
    <source>
        <dbReference type="Proteomes" id="UP001595621"/>
    </source>
</evidence>
<comment type="caution">
    <text evidence="2">The sequence shown here is derived from an EMBL/GenBank/DDBJ whole genome shotgun (WGS) entry which is preliminary data.</text>
</comment>
<evidence type="ECO:0000256" key="1">
    <source>
        <dbReference type="SAM" id="MobiDB-lite"/>
    </source>
</evidence>
<reference evidence="3" key="1">
    <citation type="journal article" date="2019" name="Int. J. Syst. Evol. Microbiol.">
        <title>The Global Catalogue of Microorganisms (GCM) 10K type strain sequencing project: providing services to taxonomists for standard genome sequencing and annotation.</title>
        <authorList>
            <consortium name="The Broad Institute Genomics Platform"/>
            <consortium name="The Broad Institute Genome Sequencing Center for Infectious Disease"/>
            <person name="Wu L."/>
            <person name="Ma J."/>
        </authorList>
    </citation>
    <scope>NUCLEOTIDE SEQUENCE [LARGE SCALE GENOMIC DNA]</scope>
    <source>
        <strain evidence="3">KCTC 52277</strain>
    </source>
</reference>
<evidence type="ECO:0000313" key="2">
    <source>
        <dbReference type="EMBL" id="MFC3137580.1"/>
    </source>
</evidence>
<sequence>MISSFSHKMTILIMTVVTSGVAIGSDFYSKSLSDSQFNSSPKTVGSVTSSGTGGLEPDLSYPQLEVKNYGYNFLEANNIKPVLPTLTTDLMGDRIDYFTGSVSFEHTDISIPGNSNLPVNITRNMGDPDSWHRGTREFGNWSLSIPYVKSTYITDKQGDYKTAYWPNGTACSSKLNSNPRFTVYVNGSYDTIGWSYSADGDDYWNGDTVVIPGKGSTKFTDKGDDFTRYNNRSWPVRCYVTPHGYEGFVITSDDGTVYKFGQIRNVESIKPFNLIAASPTVLCGGSLSPCSPETVSIPGDSPAKAQYKMIHTFMMVTEVSDIHGNWVKYEYHTDGRLKKVFSNDNREITLSYNELNYIKDVTANGKTWKYYYDFNSLPTLERVALPDDTFWEFRHNKSTTGERGIWTRGYHLISAQTPVGGLGCIETSAQEYISIIHPQGAKGTFTTQRVCHGSAEVPRIRKFNSQRRSYDTYFIETEKQLHSLVSKSIITKRNGYSWSYQYSRKKGVFKEEQPSAVTRFETDIQGIDTAYYNRTIVISPDNSLRKIYFNRRHGYEFGNMEYELTYSPEGDLLRSVAFDYEDGHYHGSTLEEITVDATPDDFAIEDLYEGWGASKKQRETSIVTTLIDGVSRSTYGQYYSDFNSYDHHRTTKFSGVSGTRYFHVTLNHNHDKGILNLPGKYYASSSLNFTDNYKEIRYKENTDLPSIIEVFGQTQKQNDYNGDGTLKKITYYGSNRYEQFEDYYRGKARKITVPCPTTNGCDTTNDSTSNTLVAKLEVNPDGTTKSVTDFKGNKTSYTYNPIGWLKSTDYADPRWTDELIDYSSVTTDGDGISGSGIKVGQLKQTITQGNFESTIYHDDLLRSVFTRTRDKTDASTISYQRKEFDHENRLTLRSFPSRAASSRLGMATEYDALGRAKTVTRTSDNALTSHEYLAGNKIKVTDPEGNEVTTTFLAYGQPAYDKPTLIKAPDTDDTRISYNLFDQIESISQGSVTERRYYDEKQQLCKTVRPETGITAYGYNAQRQPIWRALGTNGSTNSCDASAVPASHKTVLGYDNLGLLHTESFPDDTPDKTYRYDGNGNLTRLQSGGLVWNYEYNSLDAIEKETLAVDGKQFVLDWGYNSLGAVSSLKYPSGHTVDFAPNALGQPTRAGNYASSVNYHPNGQLSGFTYGNGIVRNITLDTTGRIDAITDSKGVNLISLDPSYDGNDNLAGLIDWVDRRNDIDTLTYDGMNRLLTANGRWGTGSYSYDGLGNIETRNLNGSIITYHYNDALNRLDRLSGAYAYGYQYDGRGNVTHNGRYSLDYNLGQQMTAAKGIGYHYDGHNRRVRKAENGEHSYSVYGQGGQLLYRLSDDGTQTDSIYLGKTIVAEVDRK</sequence>
<dbReference type="RefSeq" id="WP_248935161.1">
    <property type="nucleotide sequence ID" value="NZ_JAKILF010000002.1"/>
</dbReference>
<dbReference type="Gene3D" id="2.180.10.10">
    <property type="entry name" value="RHS repeat-associated core"/>
    <property type="match status" value="2"/>
</dbReference>
<dbReference type="Proteomes" id="UP001595621">
    <property type="component" value="Unassembled WGS sequence"/>
</dbReference>
<keyword evidence="3" id="KW-1185">Reference proteome</keyword>
<protein>
    <submittedName>
        <fullName evidence="2">RHS repeat domain-containing protein</fullName>
    </submittedName>
</protein>
<proteinExistence type="predicted"/>
<gene>
    <name evidence="2" type="ORF">ACFOE0_05175</name>
</gene>
<dbReference type="EMBL" id="JBHRTD010000006">
    <property type="protein sequence ID" value="MFC3137580.1"/>
    <property type="molecule type" value="Genomic_DNA"/>
</dbReference>
<organism evidence="2 3">
    <name type="scientific">Shewanella submarina</name>
    <dbReference type="NCBI Taxonomy" id="2016376"/>
    <lineage>
        <taxon>Bacteria</taxon>
        <taxon>Pseudomonadati</taxon>
        <taxon>Pseudomonadota</taxon>
        <taxon>Gammaproteobacteria</taxon>
        <taxon>Alteromonadales</taxon>
        <taxon>Shewanellaceae</taxon>
        <taxon>Shewanella</taxon>
    </lineage>
</organism>